<dbReference type="AlphaFoldDB" id="A0AAD1ZGY8"/>
<keyword evidence="4" id="KW-1185">Reference proteome</keyword>
<dbReference type="PANTHER" id="PTHR31009">
    <property type="entry name" value="S-ADENOSYL-L-METHIONINE:CARBOXYL METHYLTRANSFERASE FAMILY PROTEIN"/>
    <property type="match status" value="1"/>
</dbReference>
<dbReference type="InterPro" id="IPR005299">
    <property type="entry name" value="MeTrfase_7"/>
</dbReference>
<evidence type="ECO:0000256" key="2">
    <source>
        <dbReference type="SAM" id="MobiDB-lite"/>
    </source>
</evidence>
<sequence length="210" mass="23496">MAEDQFYAMNEGDGHQSYAKNSSYQGGVTEAAKEIIKEEISQKLDIENLSLTSTNSIRIADFGCSSGPNTFNAMQIIVESIKKKIETVSHQMPEFQVFFNDRTSNDFNILFALLPSERQYYAAGVPGSFHGRVFPKDSLHFAYSSCALTWLSEIPKEETRDPTLLSESQKARNRNFNQLGCNNRRSLVSCSYGNGAPRVPKKRPDAKFGS</sequence>
<dbReference type="SUPFAM" id="SSF53335">
    <property type="entry name" value="S-adenosyl-L-methionine-dependent methyltransferases"/>
    <property type="match status" value="1"/>
</dbReference>
<accession>A0AAD1ZGY8</accession>
<organism evidence="3 4">
    <name type="scientific">Fraxinus pennsylvanica</name>
    <dbReference type="NCBI Taxonomy" id="56036"/>
    <lineage>
        <taxon>Eukaryota</taxon>
        <taxon>Viridiplantae</taxon>
        <taxon>Streptophyta</taxon>
        <taxon>Embryophyta</taxon>
        <taxon>Tracheophyta</taxon>
        <taxon>Spermatophyta</taxon>
        <taxon>Magnoliopsida</taxon>
        <taxon>eudicotyledons</taxon>
        <taxon>Gunneridae</taxon>
        <taxon>Pentapetalae</taxon>
        <taxon>asterids</taxon>
        <taxon>lamiids</taxon>
        <taxon>Lamiales</taxon>
        <taxon>Oleaceae</taxon>
        <taxon>Oleeae</taxon>
        <taxon>Fraxinus</taxon>
    </lineage>
</organism>
<dbReference type="InterPro" id="IPR029063">
    <property type="entry name" value="SAM-dependent_MTases_sf"/>
</dbReference>
<evidence type="ECO:0000256" key="1">
    <source>
        <dbReference type="ARBA" id="ARBA00007967"/>
    </source>
</evidence>
<feature type="region of interest" description="Disordered" evidence="2">
    <location>
        <begin position="1"/>
        <end position="21"/>
    </location>
</feature>
<evidence type="ECO:0008006" key="5">
    <source>
        <dbReference type="Google" id="ProtNLM"/>
    </source>
</evidence>
<evidence type="ECO:0000313" key="3">
    <source>
        <dbReference type="EMBL" id="CAI9769174.1"/>
    </source>
</evidence>
<proteinExistence type="inferred from homology"/>
<gene>
    <name evidence="3" type="ORF">FPE_LOCUS17116</name>
</gene>
<evidence type="ECO:0000313" key="4">
    <source>
        <dbReference type="Proteomes" id="UP000834106"/>
    </source>
</evidence>
<dbReference type="GO" id="GO:0008168">
    <property type="term" value="F:methyltransferase activity"/>
    <property type="evidence" value="ECO:0007669"/>
    <property type="project" value="InterPro"/>
</dbReference>
<name>A0AAD1ZGY8_9LAMI</name>
<reference evidence="3" key="1">
    <citation type="submission" date="2023-05" db="EMBL/GenBank/DDBJ databases">
        <authorList>
            <person name="Huff M."/>
        </authorList>
    </citation>
    <scope>NUCLEOTIDE SEQUENCE</scope>
</reference>
<protein>
    <recommendedName>
        <fullName evidence="5">S-adenosylmethionine-dependent methyltransferase</fullName>
    </recommendedName>
</protein>
<dbReference type="Proteomes" id="UP000834106">
    <property type="component" value="Chromosome 10"/>
</dbReference>
<dbReference type="Pfam" id="PF03492">
    <property type="entry name" value="Methyltransf_7"/>
    <property type="match status" value="1"/>
</dbReference>
<comment type="similarity">
    <text evidence="1">Belongs to the methyltransferase superfamily. Type-7 methyltransferase family.</text>
</comment>
<dbReference type="Gene3D" id="3.40.50.150">
    <property type="entry name" value="Vaccinia Virus protein VP39"/>
    <property type="match status" value="1"/>
</dbReference>
<dbReference type="EMBL" id="OU503045">
    <property type="protein sequence ID" value="CAI9769174.1"/>
    <property type="molecule type" value="Genomic_DNA"/>
</dbReference>